<organism evidence="3 4">
    <name type="scientific">Streptomyces daliensis</name>
    <dbReference type="NCBI Taxonomy" id="299421"/>
    <lineage>
        <taxon>Bacteria</taxon>
        <taxon>Bacillati</taxon>
        <taxon>Actinomycetota</taxon>
        <taxon>Actinomycetes</taxon>
        <taxon>Kitasatosporales</taxon>
        <taxon>Streptomycetaceae</taxon>
        <taxon>Streptomyces</taxon>
    </lineage>
</organism>
<reference evidence="3" key="1">
    <citation type="submission" date="2021-04" db="EMBL/GenBank/DDBJ databases">
        <title>Sequencing of actinobacteria type strains.</title>
        <authorList>
            <person name="Nguyen G.-S."/>
            <person name="Wentzel A."/>
        </authorList>
    </citation>
    <scope>NUCLEOTIDE SEQUENCE</scope>
    <source>
        <strain evidence="3">DSM 42095</strain>
    </source>
</reference>
<dbReference type="AlphaFoldDB" id="A0A8T4J8Y1"/>
<name>A0A8T4J8Y1_9ACTN</name>
<feature type="non-terminal residue" evidence="3">
    <location>
        <position position="1"/>
    </location>
</feature>
<dbReference type="PANTHER" id="PTHR24096:SF149">
    <property type="entry name" value="AMP-BINDING DOMAIN-CONTAINING PROTEIN-RELATED"/>
    <property type="match status" value="1"/>
</dbReference>
<comment type="caution">
    <text evidence="3">The sequence shown here is derived from an EMBL/GenBank/DDBJ whole genome shotgun (WGS) entry which is preliminary data.</text>
</comment>
<proteinExistence type="inferred from homology"/>
<evidence type="ECO:0000313" key="3">
    <source>
        <dbReference type="EMBL" id="MBR7678767.1"/>
    </source>
</evidence>
<evidence type="ECO:0000313" key="4">
    <source>
        <dbReference type="Proteomes" id="UP000675554"/>
    </source>
</evidence>
<comment type="similarity">
    <text evidence="1">Belongs to the ATP-dependent AMP-binding enzyme family.</text>
</comment>
<dbReference type="SUPFAM" id="SSF56801">
    <property type="entry name" value="Acetyl-CoA synthetase-like"/>
    <property type="match status" value="1"/>
</dbReference>
<accession>A0A8T4J8Y1</accession>
<evidence type="ECO:0000256" key="1">
    <source>
        <dbReference type="ARBA" id="ARBA00006432"/>
    </source>
</evidence>
<gene>
    <name evidence="3" type="ORF">KDA82_38630</name>
</gene>
<sequence length="67" mass="7403">VVALDDPSRDLGPGEEGELLFRGPQVMKGYLGRPDETEAMIDAEGWLRTGDVGRVDEDGWLFVVDRV</sequence>
<protein>
    <submittedName>
        <fullName evidence="3">AMP-binding protein</fullName>
    </submittedName>
</protein>
<dbReference type="Proteomes" id="UP000675554">
    <property type="component" value="Unassembled WGS sequence"/>
</dbReference>
<evidence type="ECO:0000256" key="2">
    <source>
        <dbReference type="ARBA" id="ARBA00022598"/>
    </source>
</evidence>
<dbReference type="EMBL" id="JAGSMN010001826">
    <property type="protein sequence ID" value="MBR7678767.1"/>
    <property type="molecule type" value="Genomic_DNA"/>
</dbReference>
<dbReference type="Gene3D" id="2.30.38.10">
    <property type="entry name" value="Luciferase, Domain 3"/>
    <property type="match status" value="1"/>
</dbReference>
<keyword evidence="4" id="KW-1185">Reference proteome</keyword>
<feature type="non-terminal residue" evidence="3">
    <location>
        <position position="67"/>
    </location>
</feature>
<dbReference type="GO" id="GO:0016405">
    <property type="term" value="F:CoA-ligase activity"/>
    <property type="evidence" value="ECO:0007669"/>
    <property type="project" value="TreeGrafter"/>
</dbReference>
<keyword evidence="2" id="KW-0436">Ligase</keyword>
<dbReference type="PANTHER" id="PTHR24096">
    <property type="entry name" value="LONG-CHAIN-FATTY-ACID--COA LIGASE"/>
    <property type="match status" value="1"/>
</dbReference>